<proteinExistence type="predicted"/>
<keyword evidence="1" id="KW-0812">Transmembrane</keyword>
<keyword evidence="1" id="KW-0472">Membrane</keyword>
<sequence length="242" mass="27691">MSQAAASTVDLVREARGMGNGSMPSLAPNAPTRKWRLHTGRNRFFCDGRIMMARQSSVFLFTLFLISTTVTLFFIFDCPYLYSEVSPALPITAVLLTTLVFVNLFKTSFSDPGILPRATNLEVIETERQYQAEFYENSAYKPDVAGARGPPRTKEALLFLHHVAYSPHISDLWELSDTSHTVYVLYVISRHQQFLNAIRESPISLVVSLVCFFSVWLVYKYIELNTYFKISYCYTKYTIERV</sequence>
<evidence type="ECO:0000313" key="2">
    <source>
        <dbReference type="Proteomes" id="UP000095283"/>
    </source>
</evidence>
<feature type="transmembrane region" description="Helical" evidence="1">
    <location>
        <begin position="203"/>
        <end position="222"/>
    </location>
</feature>
<reference evidence="3" key="1">
    <citation type="submission" date="2016-11" db="UniProtKB">
        <authorList>
            <consortium name="WormBaseParasite"/>
        </authorList>
    </citation>
    <scope>IDENTIFICATION</scope>
</reference>
<dbReference type="Proteomes" id="UP000095283">
    <property type="component" value="Unplaced"/>
</dbReference>
<accession>A0A1I7XFX2</accession>
<feature type="transmembrane region" description="Helical" evidence="1">
    <location>
        <begin position="88"/>
        <end position="105"/>
    </location>
</feature>
<name>A0A1I7XFX2_HETBA</name>
<dbReference type="AlphaFoldDB" id="A0A1I7XFX2"/>
<evidence type="ECO:0000313" key="3">
    <source>
        <dbReference type="WBParaSite" id="Hba_16573"/>
    </source>
</evidence>
<feature type="transmembrane region" description="Helical" evidence="1">
    <location>
        <begin position="58"/>
        <end position="76"/>
    </location>
</feature>
<protein>
    <submittedName>
        <fullName evidence="3">Palmitoyltransferase</fullName>
    </submittedName>
</protein>
<keyword evidence="1" id="KW-1133">Transmembrane helix</keyword>
<keyword evidence="2" id="KW-1185">Reference proteome</keyword>
<evidence type="ECO:0000256" key="1">
    <source>
        <dbReference type="SAM" id="Phobius"/>
    </source>
</evidence>
<organism evidence="2 3">
    <name type="scientific">Heterorhabditis bacteriophora</name>
    <name type="common">Entomopathogenic nematode worm</name>
    <dbReference type="NCBI Taxonomy" id="37862"/>
    <lineage>
        <taxon>Eukaryota</taxon>
        <taxon>Metazoa</taxon>
        <taxon>Ecdysozoa</taxon>
        <taxon>Nematoda</taxon>
        <taxon>Chromadorea</taxon>
        <taxon>Rhabditida</taxon>
        <taxon>Rhabditina</taxon>
        <taxon>Rhabditomorpha</taxon>
        <taxon>Strongyloidea</taxon>
        <taxon>Heterorhabditidae</taxon>
        <taxon>Heterorhabditis</taxon>
    </lineage>
</organism>
<dbReference type="WBParaSite" id="Hba_16573">
    <property type="protein sequence ID" value="Hba_16573"/>
    <property type="gene ID" value="Hba_16573"/>
</dbReference>